<evidence type="ECO:0000313" key="2">
    <source>
        <dbReference type="EMBL" id="QXN75324.1"/>
    </source>
</evidence>
<feature type="transmembrane region" description="Helical" evidence="1">
    <location>
        <begin position="73"/>
        <end position="94"/>
    </location>
</feature>
<organism evidence="2">
    <name type="scientific">Microvirus mar65</name>
    <dbReference type="NCBI Taxonomy" id="2851202"/>
    <lineage>
        <taxon>Viruses</taxon>
        <taxon>Monodnaviria</taxon>
        <taxon>Sangervirae</taxon>
        <taxon>Phixviricota</taxon>
        <taxon>Malgrandaviricetes</taxon>
        <taxon>Petitvirales</taxon>
        <taxon>Microviridae</taxon>
    </lineage>
</organism>
<dbReference type="EMBL" id="MZ089811">
    <property type="protein sequence ID" value="QXN75324.1"/>
    <property type="molecule type" value="Genomic_DNA"/>
</dbReference>
<keyword evidence="1" id="KW-0472">Membrane</keyword>
<evidence type="ECO:0000256" key="1">
    <source>
        <dbReference type="SAM" id="Phobius"/>
    </source>
</evidence>
<keyword evidence="1" id="KW-0812">Transmembrane</keyword>
<protein>
    <submittedName>
        <fullName evidence="2">Uncharacterized protein</fullName>
    </submittedName>
</protein>
<sequence length="147" mass="17165">MSFGVLMIITLILLVIKVWLMKSYILRFFLTILLRLKLSINLGGKRMSIFLTFLKMTLLPLLLLMFLKALVTIAVFPLLLVFSLFFVSRAFFLFMRFLEQRPVSLLAACWYYKPLILSKLVRTRNTFSLYFMRMSVASALFVSIAEL</sequence>
<accession>A0A8F5RC59</accession>
<name>A0A8F5RC59_9VIRU</name>
<proteinExistence type="predicted"/>
<reference evidence="2" key="1">
    <citation type="submission" date="2021-04" db="EMBL/GenBank/DDBJ databases">
        <title>Genomes of microviruses identified in yellow-bellied marmot fecal samples.</title>
        <authorList>
            <person name="Varsani A."/>
            <person name="Kraberger S."/>
            <person name="Chatterjee A."/>
            <person name="Richet C."/>
            <person name="Fontenele R.S."/>
            <person name="Schmidlin K."/>
            <person name="Blumstein D.T."/>
        </authorList>
    </citation>
    <scope>NUCLEOTIDE SEQUENCE</scope>
    <source>
        <strain evidence="2">Mar65</strain>
    </source>
</reference>
<keyword evidence="1" id="KW-1133">Transmembrane helix</keyword>
<feature type="transmembrane region" description="Helical" evidence="1">
    <location>
        <begin position="6"/>
        <end position="26"/>
    </location>
</feature>
<feature type="transmembrane region" description="Helical" evidence="1">
    <location>
        <begin position="47"/>
        <end position="67"/>
    </location>
</feature>